<accession>A0AAE3UHS3</accession>
<dbReference type="Proteomes" id="UP001232063">
    <property type="component" value="Unassembled WGS sequence"/>
</dbReference>
<comment type="caution">
    <text evidence="1">The sequence shown here is derived from an EMBL/GenBank/DDBJ whole genome shotgun (WGS) entry which is preliminary data.</text>
</comment>
<dbReference type="RefSeq" id="WP_314518202.1">
    <property type="nucleotide sequence ID" value="NZ_JASJOU010000018.1"/>
</dbReference>
<organism evidence="1 2">
    <name type="scientific">Xanthocytophaga agilis</name>
    <dbReference type="NCBI Taxonomy" id="3048010"/>
    <lineage>
        <taxon>Bacteria</taxon>
        <taxon>Pseudomonadati</taxon>
        <taxon>Bacteroidota</taxon>
        <taxon>Cytophagia</taxon>
        <taxon>Cytophagales</taxon>
        <taxon>Rhodocytophagaceae</taxon>
        <taxon>Xanthocytophaga</taxon>
    </lineage>
</organism>
<sequence>MSLSIHTLPSLAYPLFSVSVIHRICYSSYPFDGLPELGAYPNGY</sequence>
<gene>
    <name evidence="1" type="ORF">QNI22_34330</name>
</gene>
<protein>
    <submittedName>
        <fullName evidence="1">Uncharacterized protein</fullName>
    </submittedName>
</protein>
<evidence type="ECO:0000313" key="1">
    <source>
        <dbReference type="EMBL" id="MDJ1505785.1"/>
    </source>
</evidence>
<evidence type="ECO:0000313" key="2">
    <source>
        <dbReference type="Proteomes" id="UP001232063"/>
    </source>
</evidence>
<reference evidence="1" key="1">
    <citation type="submission" date="2023-05" db="EMBL/GenBank/DDBJ databases">
        <authorList>
            <person name="Zhang X."/>
        </authorList>
    </citation>
    <scope>NUCLEOTIDE SEQUENCE</scope>
    <source>
        <strain evidence="1">BD1B2-1</strain>
    </source>
</reference>
<dbReference type="EMBL" id="JASJOU010000018">
    <property type="protein sequence ID" value="MDJ1505785.1"/>
    <property type="molecule type" value="Genomic_DNA"/>
</dbReference>
<dbReference type="AlphaFoldDB" id="A0AAE3UHS3"/>
<keyword evidence="2" id="KW-1185">Reference proteome</keyword>
<name>A0AAE3UHS3_9BACT</name>
<proteinExistence type="predicted"/>